<gene>
    <name evidence="6" type="ORF">CYY_006202</name>
</gene>
<comment type="caution">
    <text evidence="6">The sequence shown here is derived from an EMBL/GenBank/DDBJ whole genome shotgun (WGS) entry which is preliminary data.</text>
</comment>
<keyword evidence="7" id="KW-1185">Reference proteome</keyword>
<dbReference type="GO" id="GO:0006412">
    <property type="term" value="P:translation"/>
    <property type="evidence" value="ECO:0007669"/>
    <property type="project" value="InterPro"/>
</dbReference>
<organism evidence="6 7">
    <name type="scientific">Polysphondylium violaceum</name>
    <dbReference type="NCBI Taxonomy" id="133409"/>
    <lineage>
        <taxon>Eukaryota</taxon>
        <taxon>Amoebozoa</taxon>
        <taxon>Evosea</taxon>
        <taxon>Eumycetozoa</taxon>
        <taxon>Dictyostelia</taxon>
        <taxon>Dictyosteliales</taxon>
        <taxon>Dictyosteliaceae</taxon>
        <taxon>Polysphondylium</taxon>
    </lineage>
</organism>
<feature type="domain" description="Ribosomal protein eL8/eL30/eS12/Gadd45" evidence="5">
    <location>
        <begin position="24"/>
        <end position="117"/>
    </location>
</feature>
<dbReference type="GO" id="GO:1990904">
    <property type="term" value="C:ribonucleoprotein complex"/>
    <property type="evidence" value="ECO:0007669"/>
    <property type="project" value="UniProtKB-KW"/>
</dbReference>
<dbReference type="Pfam" id="PF01248">
    <property type="entry name" value="Ribosomal_L7Ae"/>
    <property type="match status" value="1"/>
</dbReference>
<evidence type="ECO:0000256" key="1">
    <source>
        <dbReference type="ARBA" id="ARBA00005824"/>
    </source>
</evidence>
<keyword evidence="2 4" id="KW-0689">Ribosomal protein</keyword>
<evidence type="ECO:0000256" key="3">
    <source>
        <dbReference type="ARBA" id="ARBA00023274"/>
    </source>
</evidence>
<proteinExistence type="inferred from homology"/>
<evidence type="ECO:0000256" key="4">
    <source>
        <dbReference type="RuleBase" id="RU000670"/>
    </source>
</evidence>
<evidence type="ECO:0000259" key="5">
    <source>
        <dbReference type="Pfam" id="PF01248"/>
    </source>
</evidence>
<dbReference type="GO" id="GO:0003735">
    <property type="term" value="F:structural constituent of ribosome"/>
    <property type="evidence" value="ECO:0007669"/>
    <property type="project" value="InterPro"/>
</dbReference>
<accession>A0A8J4UZ50</accession>
<name>A0A8J4UZ50_9MYCE</name>
<comment type="similarity">
    <text evidence="1 4">Belongs to the eukaryotic ribosomal protein eS12 family.</text>
</comment>
<evidence type="ECO:0000256" key="2">
    <source>
        <dbReference type="ARBA" id="ARBA00022980"/>
    </source>
</evidence>
<evidence type="ECO:0000313" key="7">
    <source>
        <dbReference type="Proteomes" id="UP000695562"/>
    </source>
</evidence>
<dbReference type="GO" id="GO:0005840">
    <property type="term" value="C:ribosome"/>
    <property type="evidence" value="ECO:0007669"/>
    <property type="project" value="UniProtKB-KW"/>
</dbReference>
<sequence length="141" mass="15477">MSEGDVVSTPSVNPLEKVTDPMVALQKVIKEANAVQGVSRGLHEVVRALDKRVARLCVLADNCDEQNYTRLVKALCAEHKIPLIPVADNKVLGEWAGLCKIDKEATARKVVACSSIAITSFGKESEEYKFLMEYVEKNSSK</sequence>
<dbReference type="Proteomes" id="UP000695562">
    <property type="component" value="Unassembled WGS sequence"/>
</dbReference>
<dbReference type="OrthoDB" id="10249311at2759"/>
<dbReference type="Gene3D" id="3.30.1330.30">
    <property type="match status" value="1"/>
</dbReference>
<dbReference type="EMBL" id="AJWJ01000275">
    <property type="protein sequence ID" value="KAF2072493.1"/>
    <property type="molecule type" value="Genomic_DNA"/>
</dbReference>
<dbReference type="SUPFAM" id="SSF55315">
    <property type="entry name" value="L30e-like"/>
    <property type="match status" value="1"/>
</dbReference>
<dbReference type="AlphaFoldDB" id="A0A8J4UZ50"/>
<protein>
    <recommendedName>
        <fullName evidence="4">40S ribosomal protein S12</fullName>
    </recommendedName>
</protein>
<dbReference type="InterPro" id="IPR000530">
    <property type="entry name" value="Ribosomal_eS12"/>
</dbReference>
<dbReference type="PRINTS" id="PR00972">
    <property type="entry name" value="RIBSOMALS12E"/>
</dbReference>
<evidence type="ECO:0000313" key="6">
    <source>
        <dbReference type="EMBL" id="KAF2072493.1"/>
    </source>
</evidence>
<dbReference type="PANTHER" id="PTHR11843">
    <property type="entry name" value="40S RIBOSOMAL PROTEIN S12"/>
    <property type="match status" value="1"/>
</dbReference>
<reference evidence="6" key="1">
    <citation type="submission" date="2020-01" db="EMBL/GenBank/DDBJ databases">
        <title>Development of genomics and gene disruption for Polysphondylium violaceum indicates a role for the polyketide synthase stlB in stalk morphogenesis.</title>
        <authorList>
            <person name="Narita B."/>
            <person name="Kawabe Y."/>
            <person name="Kin K."/>
            <person name="Saito T."/>
            <person name="Gibbs R."/>
            <person name="Kuspa A."/>
            <person name="Muzny D."/>
            <person name="Queller D."/>
            <person name="Richards S."/>
            <person name="Strassman J."/>
            <person name="Sucgang R."/>
            <person name="Worley K."/>
            <person name="Schaap P."/>
        </authorList>
    </citation>
    <scope>NUCLEOTIDE SEQUENCE</scope>
    <source>
        <strain evidence="6">QSvi11</strain>
    </source>
</reference>
<dbReference type="InterPro" id="IPR004038">
    <property type="entry name" value="Ribosomal_eL8/eL30/eS12/Gad45"/>
</dbReference>
<dbReference type="InterPro" id="IPR029064">
    <property type="entry name" value="Ribosomal_eL30-like_sf"/>
</dbReference>
<dbReference type="FunFam" id="3.30.1330.30:FF:000039">
    <property type="entry name" value="40S ribosomal protein S12"/>
    <property type="match status" value="1"/>
</dbReference>
<keyword evidence="3 4" id="KW-0687">Ribonucleoprotein</keyword>